<dbReference type="Gene3D" id="2.40.160.20">
    <property type="match status" value="1"/>
</dbReference>
<proteinExistence type="predicted"/>
<dbReference type="OrthoDB" id="1094316at2"/>
<dbReference type="SUPFAM" id="SSF56925">
    <property type="entry name" value="OMPA-like"/>
    <property type="match status" value="1"/>
</dbReference>
<sequence length="202" mass="22608">MKKLIILSVAMLAMASTSYINAQNKGFVSFGWKMGMPLSDTKDYADEFSLEGFHFGVERFVGKDFTLGLDLSFQHFYEESGKITYKSDNSSYTGSGYKYFDAAPFTLAGKYYFGISNPEASFVPYIGVGAGAFYIKERLEVGSVSFEDTGWAFGVTPQLGFMIRLDKKLWFYSDFAYSNIFGRKDINDHKLLSGTLGVKIGF</sequence>
<keyword evidence="1 2" id="KW-0732">Signal</keyword>
<evidence type="ECO:0000313" key="5">
    <source>
        <dbReference type="Proteomes" id="UP000248079"/>
    </source>
</evidence>
<name>A0A2V4A0U4_9BACT</name>
<feature type="domain" description="Outer membrane protein beta-barrel" evidence="3">
    <location>
        <begin position="9"/>
        <end position="190"/>
    </location>
</feature>
<keyword evidence="5" id="KW-1185">Reference proteome</keyword>
<dbReference type="InterPro" id="IPR011250">
    <property type="entry name" value="OMP/PagP_B-barrel"/>
</dbReference>
<organism evidence="4 5">
    <name type="scientific">Marinifilum breve</name>
    <dbReference type="NCBI Taxonomy" id="2184082"/>
    <lineage>
        <taxon>Bacteria</taxon>
        <taxon>Pseudomonadati</taxon>
        <taxon>Bacteroidota</taxon>
        <taxon>Bacteroidia</taxon>
        <taxon>Marinilabiliales</taxon>
        <taxon>Marinifilaceae</taxon>
    </lineage>
</organism>
<dbReference type="InterPro" id="IPR027385">
    <property type="entry name" value="Beta-barrel_OMP"/>
</dbReference>
<protein>
    <recommendedName>
        <fullName evidence="3">Outer membrane protein beta-barrel domain-containing protein</fullName>
    </recommendedName>
</protein>
<feature type="chain" id="PRO_5015993985" description="Outer membrane protein beta-barrel domain-containing protein" evidence="2">
    <location>
        <begin position="23"/>
        <end position="202"/>
    </location>
</feature>
<feature type="signal peptide" evidence="2">
    <location>
        <begin position="1"/>
        <end position="22"/>
    </location>
</feature>
<dbReference type="AlphaFoldDB" id="A0A2V4A0U4"/>
<dbReference type="Proteomes" id="UP000248079">
    <property type="component" value="Unassembled WGS sequence"/>
</dbReference>
<reference evidence="4 5" key="1">
    <citation type="submission" date="2018-05" db="EMBL/GenBank/DDBJ databases">
        <title>Marinifilum breve JC075T sp. nov., a marine bacterium isolated from Yongle Blue Hole in the South China Sea.</title>
        <authorList>
            <person name="Fu T."/>
        </authorList>
    </citation>
    <scope>NUCLEOTIDE SEQUENCE [LARGE SCALE GENOMIC DNA]</scope>
    <source>
        <strain evidence="4 5">JC075</strain>
    </source>
</reference>
<evidence type="ECO:0000256" key="2">
    <source>
        <dbReference type="SAM" id="SignalP"/>
    </source>
</evidence>
<evidence type="ECO:0000256" key="1">
    <source>
        <dbReference type="ARBA" id="ARBA00022729"/>
    </source>
</evidence>
<evidence type="ECO:0000313" key="4">
    <source>
        <dbReference type="EMBL" id="PXY00940.1"/>
    </source>
</evidence>
<gene>
    <name evidence="4" type="ORF">DF185_13670</name>
</gene>
<dbReference type="RefSeq" id="WP_110361305.1">
    <property type="nucleotide sequence ID" value="NZ_QFLI01000005.1"/>
</dbReference>
<evidence type="ECO:0000259" key="3">
    <source>
        <dbReference type="Pfam" id="PF13505"/>
    </source>
</evidence>
<dbReference type="EMBL" id="QFLI01000005">
    <property type="protein sequence ID" value="PXY00940.1"/>
    <property type="molecule type" value="Genomic_DNA"/>
</dbReference>
<dbReference type="Pfam" id="PF13505">
    <property type="entry name" value="OMP_b-brl"/>
    <property type="match status" value="1"/>
</dbReference>
<comment type="caution">
    <text evidence="4">The sequence shown here is derived from an EMBL/GenBank/DDBJ whole genome shotgun (WGS) entry which is preliminary data.</text>
</comment>
<accession>A0A2V4A0U4</accession>